<evidence type="ECO:0000313" key="3">
    <source>
        <dbReference type="EMBL" id="QDU56690.1"/>
    </source>
</evidence>
<sequence length="96" mass="10620">MNQGNTPKETWKDGRRCSAASYTTGSYRRAIHRICDKHDLEKWSPNRIRHTAATEIRQKFGLEATQTVLGHSNAVVTEISAERDLALAAAIAAQLG</sequence>
<gene>
    <name evidence="3" type="ORF">Pan181_29000</name>
</gene>
<dbReference type="InterPro" id="IPR002104">
    <property type="entry name" value="Integrase_catalytic"/>
</dbReference>
<accession>A0A518APN5</accession>
<dbReference type="Proteomes" id="UP000315750">
    <property type="component" value="Chromosome"/>
</dbReference>
<name>A0A518APN5_9BACT</name>
<dbReference type="GO" id="GO:0015074">
    <property type="term" value="P:DNA integration"/>
    <property type="evidence" value="ECO:0007669"/>
    <property type="project" value="InterPro"/>
</dbReference>
<keyword evidence="1" id="KW-0233">DNA recombination</keyword>
<evidence type="ECO:0000259" key="2">
    <source>
        <dbReference type="Pfam" id="PF00589"/>
    </source>
</evidence>
<evidence type="ECO:0000313" key="4">
    <source>
        <dbReference type="Proteomes" id="UP000315750"/>
    </source>
</evidence>
<dbReference type="EMBL" id="CP036278">
    <property type="protein sequence ID" value="QDU56690.1"/>
    <property type="molecule type" value="Genomic_DNA"/>
</dbReference>
<dbReference type="AlphaFoldDB" id="A0A518APN5"/>
<dbReference type="InterPro" id="IPR013762">
    <property type="entry name" value="Integrase-like_cat_sf"/>
</dbReference>
<feature type="domain" description="Tyr recombinase" evidence="2">
    <location>
        <begin position="24"/>
        <end position="78"/>
    </location>
</feature>
<dbReference type="KEGG" id="amuc:Pan181_29000"/>
<reference evidence="3 4" key="1">
    <citation type="submission" date="2019-02" db="EMBL/GenBank/DDBJ databases">
        <title>Deep-cultivation of Planctomycetes and their phenomic and genomic characterization uncovers novel biology.</title>
        <authorList>
            <person name="Wiegand S."/>
            <person name="Jogler M."/>
            <person name="Boedeker C."/>
            <person name="Pinto D."/>
            <person name="Vollmers J."/>
            <person name="Rivas-Marin E."/>
            <person name="Kohn T."/>
            <person name="Peeters S.H."/>
            <person name="Heuer A."/>
            <person name="Rast P."/>
            <person name="Oberbeckmann S."/>
            <person name="Bunk B."/>
            <person name="Jeske O."/>
            <person name="Meyerdierks A."/>
            <person name="Storesund J.E."/>
            <person name="Kallscheuer N."/>
            <person name="Luecker S."/>
            <person name="Lage O.M."/>
            <person name="Pohl T."/>
            <person name="Merkel B.J."/>
            <person name="Hornburger P."/>
            <person name="Mueller R.-W."/>
            <person name="Bruemmer F."/>
            <person name="Labrenz M."/>
            <person name="Spormann A.M."/>
            <person name="Op den Camp H."/>
            <person name="Overmann J."/>
            <person name="Amann R."/>
            <person name="Jetten M.S.M."/>
            <person name="Mascher T."/>
            <person name="Medema M.H."/>
            <person name="Devos D.P."/>
            <person name="Kaster A.-K."/>
            <person name="Ovreas L."/>
            <person name="Rohde M."/>
            <person name="Galperin M.Y."/>
            <person name="Jogler C."/>
        </authorList>
    </citation>
    <scope>NUCLEOTIDE SEQUENCE [LARGE SCALE GENOMIC DNA]</scope>
    <source>
        <strain evidence="3 4">Pan181</strain>
    </source>
</reference>
<evidence type="ECO:0000256" key="1">
    <source>
        <dbReference type="ARBA" id="ARBA00023172"/>
    </source>
</evidence>
<keyword evidence="4" id="KW-1185">Reference proteome</keyword>
<dbReference type="GO" id="GO:0006310">
    <property type="term" value="P:DNA recombination"/>
    <property type="evidence" value="ECO:0007669"/>
    <property type="project" value="UniProtKB-KW"/>
</dbReference>
<dbReference type="SUPFAM" id="SSF56349">
    <property type="entry name" value="DNA breaking-rejoining enzymes"/>
    <property type="match status" value="1"/>
</dbReference>
<proteinExistence type="predicted"/>
<protein>
    <recommendedName>
        <fullName evidence="2">Tyr recombinase domain-containing protein</fullName>
    </recommendedName>
</protein>
<dbReference type="GO" id="GO:0003677">
    <property type="term" value="F:DNA binding"/>
    <property type="evidence" value="ECO:0007669"/>
    <property type="project" value="InterPro"/>
</dbReference>
<dbReference type="InterPro" id="IPR011010">
    <property type="entry name" value="DNA_brk_join_enz"/>
</dbReference>
<dbReference type="Gene3D" id="1.10.443.10">
    <property type="entry name" value="Intergrase catalytic core"/>
    <property type="match status" value="1"/>
</dbReference>
<dbReference type="RefSeq" id="WP_197528344.1">
    <property type="nucleotide sequence ID" value="NZ_CP036278.1"/>
</dbReference>
<organism evidence="3 4">
    <name type="scientific">Aeoliella mucimassa</name>
    <dbReference type="NCBI Taxonomy" id="2527972"/>
    <lineage>
        <taxon>Bacteria</taxon>
        <taxon>Pseudomonadati</taxon>
        <taxon>Planctomycetota</taxon>
        <taxon>Planctomycetia</taxon>
        <taxon>Pirellulales</taxon>
        <taxon>Lacipirellulaceae</taxon>
        <taxon>Aeoliella</taxon>
    </lineage>
</organism>
<dbReference type="Pfam" id="PF00589">
    <property type="entry name" value="Phage_integrase"/>
    <property type="match status" value="1"/>
</dbReference>